<dbReference type="SMART" id="SM00769">
    <property type="entry name" value="WHy"/>
    <property type="match status" value="1"/>
</dbReference>
<dbReference type="GO" id="GO:0009269">
    <property type="term" value="P:response to desiccation"/>
    <property type="evidence" value="ECO:0007669"/>
    <property type="project" value="InterPro"/>
</dbReference>
<dbReference type="EMBL" id="JAAIUW010000006">
    <property type="protein sequence ID" value="KAF7826108.1"/>
    <property type="molecule type" value="Genomic_DNA"/>
</dbReference>
<dbReference type="InterPro" id="IPR004864">
    <property type="entry name" value="LEA_2"/>
</dbReference>
<dbReference type="OrthoDB" id="588983at2759"/>
<evidence type="ECO:0000313" key="3">
    <source>
        <dbReference type="EMBL" id="KAF7826108.1"/>
    </source>
</evidence>
<dbReference type="Pfam" id="PF03168">
    <property type="entry name" value="LEA_2"/>
    <property type="match status" value="1"/>
</dbReference>
<accession>A0A834TNY9</accession>
<evidence type="ECO:0000256" key="1">
    <source>
        <dbReference type="ARBA" id="ARBA00005960"/>
    </source>
</evidence>
<sequence length="146" mass="16077">MAMNFISEKIASVEKPEASVTNVDFKRVGTDGVEYLAMVSVSNPYPTPLPICEITYSLKSDTREIASGRIPDPGSLKAKDSTMVEVPVKVAHSILVSLGRDVAKDWDIDYQLDLVFIIDLPVIGNINLPLSQKGEIKLPTLRDWFA</sequence>
<dbReference type="FunFam" id="2.60.40.1820:FF:000001">
    <property type="entry name" value="Desiccation protectant protein Lea14-like"/>
    <property type="match status" value="1"/>
</dbReference>
<proteinExistence type="inferred from homology"/>
<dbReference type="InterPro" id="IPR045043">
    <property type="entry name" value="Lea14-like"/>
</dbReference>
<dbReference type="SUPFAM" id="SSF117070">
    <property type="entry name" value="LEA14-like"/>
    <property type="match status" value="1"/>
</dbReference>
<dbReference type="Proteomes" id="UP000634136">
    <property type="component" value="Unassembled WGS sequence"/>
</dbReference>
<dbReference type="PANTHER" id="PTHR31459:SF19">
    <property type="entry name" value="DESICCATION-RELATED PROTEIN LEA14-RELATED"/>
    <property type="match status" value="1"/>
</dbReference>
<protein>
    <submittedName>
        <fullName evidence="3">Desiccation protectant protein Lea14-like protein</fullName>
    </submittedName>
</protein>
<reference evidence="3" key="1">
    <citation type="submission" date="2020-09" db="EMBL/GenBank/DDBJ databases">
        <title>Genome-Enabled Discovery of Anthraquinone Biosynthesis in Senna tora.</title>
        <authorList>
            <person name="Kang S.-H."/>
            <person name="Pandey R.P."/>
            <person name="Lee C.-M."/>
            <person name="Sim J.-S."/>
            <person name="Jeong J.-T."/>
            <person name="Choi B.-S."/>
            <person name="Jung M."/>
            <person name="Ginzburg D."/>
            <person name="Zhao K."/>
            <person name="Won S.Y."/>
            <person name="Oh T.-J."/>
            <person name="Yu Y."/>
            <person name="Kim N.-H."/>
            <person name="Lee O.R."/>
            <person name="Lee T.-H."/>
            <person name="Bashyal P."/>
            <person name="Kim T.-S."/>
            <person name="Lee W.-H."/>
            <person name="Kawkins C."/>
            <person name="Kim C.-K."/>
            <person name="Kim J.S."/>
            <person name="Ahn B.O."/>
            <person name="Rhee S.Y."/>
            <person name="Sohng J.K."/>
        </authorList>
    </citation>
    <scope>NUCLEOTIDE SEQUENCE</scope>
    <source>
        <tissue evidence="3">Leaf</tissue>
    </source>
</reference>
<evidence type="ECO:0000259" key="2">
    <source>
        <dbReference type="SMART" id="SM00769"/>
    </source>
</evidence>
<dbReference type="Gene3D" id="2.60.40.1820">
    <property type="match status" value="1"/>
</dbReference>
<dbReference type="PANTHER" id="PTHR31459">
    <property type="match status" value="1"/>
</dbReference>
<dbReference type="AlphaFoldDB" id="A0A834TNY9"/>
<keyword evidence="4" id="KW-1185">Reference proteome</keyword>
<name>A0A834TNY9_9FABA</name>
<comment type="similarity">
    <text evidence="1">Belongs to the LEA type 2 family.</text>
</comment>
<feature type="domain" description="Water stress and hypersensitive response" evidence="2">
    <location>
        <begin position="18"/>
        <end position="135"/>
    </location>
</feature>
<comment type="caution">
    <text evidence="3">The sequence shown here is derived from an EMBL/GenBank/DDBJ whole genome shotgun (WGS) entry which is preliminary data.</text>
</comment>
<dbReference type="InterPro" id="IPR013990">
    <property type="entry name" value="WHy-dom"/>
</dbReference>
<organism evidence="3 4">
    <name type="scientific">Senna tora</name>
    <dbReference type="NCBI Taxonomy" id="362788"/>
    <lineage>
        <taxon>Eukaryota</taxon>
        <taxon>Viridiplantae</taxon>
        <taxon>Streptophyta</taxon>
        <taxon>Embryophyta</taxon>
        <taxon>Tracheophyta</taxon>
        <taxon>Spermatophyta</taxon>
        <taxon>Magnoliopsida</taxon>
        <taxon>eudicotyledons</taxon>
        <taxon>Gunneridae</taxon>
        <taxon>Pentapetalae</taxon>
        <taxon>rosids</taxon>
        <taxon>fabids</taxon>
        <taxon>Fabales</taxon>
        <taxon>Fabaceae</taxon>
        <taxon>Caesalpinioideae</taxon>
        <taxon>Cassia clade</taxon>
        <taxon>Senna</taxon>
    </lineage>
</organism>
<evidence type="ECO:0000313" key="4">
    <source>
        <dbReference type="Proteomes" id="UP000634136"/>
    </source>
</evidence>
<dbReference type="GO" id="GO:0005829">
    <property type="term" value="C:cytosol"/>
    <property type="evidence" value="ECO:0007669"/>
    <property type="project" value="TreeGrafter"/>
</dbReference>
<gene>
    <name evidence="3" type="ORF">G2W53_017272</name>
</gene>